<protein>
    <submittedName>
        <fullName evidence="1">Uncharacterized protein</fullName>
    </submittedName>
</protein>
<organism evidence="1 2">
    <name type="scientific">Cochliobolus heterostrophus (strain C5 / ATCC 48332 / race O)</name>
    <name type="common">Southern corn leaf blight fungus</name>
    <name type="synonym">Bipolaris maydis</name>
    <dbReference type="NCBI Taxonomy" id="701091"/>
    <lineage>
        <taxon>Eukaryota</taxon>
        <taxon>Fungi</taxon>
        <taxon>Dikarya</taxon>
        <taxon>Ascomycota</taxon>
        <taxon>Pezizomycotina</taxon>
        <taxon>Dothideomycetes</taxon>
        <taxon>Pleosporomycetidae</taxon>
        <taxon>Pleosporales</taxon>
        <taxon>Pleosporineae</taxon>
        <taxon>Pleosporaceae</taxon>
        <taxon>Bipolaris</taxon>
    </lineage>
</organism>
<proteinExistence type="predicted"/>
<reference evidence="2" key="2">
    <citation type="journal article" date="2013" name="PLoS Genet.">
        <title>Comparative genome structure, secondary metabolite, and effector coding capacity across Cochliobolus pathogens.</title>
        <authorList>
            <person name="Condon B.J."/>
            <person name="Leng Y."/>
            <person name="Wu D."/>
            <person name="Bushley K.E."/>
            <person name="Ohm R.A."/>
            <person name="Otillar R."/>
            <person name="Martin J."/>
            <person name="Schackwitz W."/>
            <person name="Grimwood J."/>
            <person name="MohdZainudin N."/>
            <person name="Xue C."/>
            <person name="Wang R."/>
            <person name="Manning V.A."/>
            <person name="Dhillon B."/>
            <person name="Tu Z.J."/>
            <person name="Steffenson B.J."/>
            <person name="Salamov A."/>
            <person name="Sun H."/>
            <person name="Lowry S."/>
            <person name="LaButti K."/>
            <person name="Han J."/>
            <person name="Copeland A."/>
            <person name="Lindquist E."/>
            <person name="Barry K."/>
            <person name="Schmutz J."/>
            <person name="Baker S.E."/>
            <person name="Ciuffetti L.M."/>
            <person name="Grigoriev I.V."/>
            <person name="Zhong S."/>
            <person name="Turgeon B.G."/>
        </authorList>
    </citation>
    <scope>NUCLEOTIDE SEQUENCE [LARGE SCALE GENOMIC DNA]</scope>
    <source>
        <strain evidence="2">C5 / ATCC 48332 / race O</strain>
    </source>
</reference>
<accession>M2V125</accession>
<name>M2V125_COCH5</name>
<evidence type="ECO:0000313" key="1">
    <source>
        <dbReference type="EMBL" id="EMD93667.1"/>
    </source>
</evidence>
<sequence>MPANRWKKRHDMTIRIWDLLGVPIWNRRMTSLASLVGLRFAKEYYTNPDLHMQ</sequence>
<evidence type="ECO:0000313" key="2">
    <source>
        <dbReference type="Proteomes" id="UP000016936"/>
    </source>
</evidence>
<keyword evidence="2" id="KW-1185">Reference proteome</keyword>
<dbReference type="HOGENOM" id="CLU_3068521_0_0_1"/>
<gene>
    <name evidence="1" type="ORF">COCHEDRAFT_1020610</name>
</gene>
<reference evidence="1 2" key="1">
    <citation type="journal article" date="2012" name="PLoS Pathog.">
        <title>Diverse lifestyles and strategies of plant pathogenesis encoded in the genomes of eighteen Dothideomycetes fungi.</title>
        <authorList>
            <person name="Ohm R.A."/>
            <person name="Feau N."/>
            <person name="Henrissat B."/>
            <person name="Schoch C.L."/>
            <person name="Horwitz B.A."/>
            <person name="Barry K.W."/>
            <person name="Condon B.J."/>
            <person name="Copeland A.C."/>
            <person name="Dhillon B."/>
            <person name="Glaser F."/>
            <person name="Hesse C.N."/>
            <person name="Kosti I."/>
            <person name="LaButti K."/>
            <person name="Lindquist E.A."/>
            <person name="Lucas S."/>
            <person name="Salamov A.A."/>
            <person name="Bradshaw R.E."/>
            <person name="Ciuffetti L."/>
            <person name="Hamelin R.C."/>
            <person name="Kema G.H.J."/>
            <person name="Lawrence C."/>
            <person name="Scott J.A."/>
            <person name="Spatafora J.W."/>
            <person name="Turgeon B.G."/>
            <person name="de Wit P.J.G.M."/>
            <person name="Zhong S."/>
            <person name="Goodwin S.B."/>
            <person name="Grigoriev I.V."/>
        </authorList>
    </citation>
    <scope>NUCLEOTIDE SEQUENCE [LARGE SCALE GENOMIC DNA]</scope>
    <source>
        <strain evidence="2">C5 / ATCC 48332 / race O</strain>
    </source>
</reference>
<dbReference type="EMBL" id="KB445573">
    <property type="protein sequence ID" value="EMD93667.1"/>
    <property type="molecule type" value="Genomic_DNA"/>
</dbReference>
<dbReference type="AlphaFoldDB" id="M2V125"/>
<dbReference type="Proteomes" id="UP000016936">
    <property type="component" value="Unassembled WGS sequence"/>
</dbReference>